<evidence type="ECO:0000313" key="1">
    <source>
        <dbReference type="EMBL" id="THW32603.1"/>
    </source>
</evidence>
<name>A0A4S8X0N9_AURPU</name>
<comment type="caution">
    <text evidence="1">The sequence shown here is derived from an EMBL/GenBank/DDBJ whole genome shotgun (WGS) entry which is preliminary data.</text>
</comment>
<evidence type="ECO:0000313" key="2">
    <source>
        <dbReference type="Proteomes" id="UP000310687"/>
    </source>
</evidence>
<dbReference type="EMBL" id="QZAL01000240">
    <property type="protein sequence ID" value="THW32603.1"/>
    <property type="molecule type" value="Genomic_DNA"/>
</dbReference>
<gene>
    <name evidence="1" type="ORF">D6D22_09535</name>
</gene>
<organism evidence="1 2">
    <name type="scientific">Aureobasidium pullulans</name>
    <name type="common">Black yeast</name>
    <name type="synonym">Pullularia pullulans</name>
    <dbReference type="NCBI Taxonomy" id="5580"/>
    <lineage>
        <taxon>Eukaryota</taxon>
        <taxon>Fungi</taxon>
        <taxon>Dikarya</taxon>
        <taxon>Ascomycota</taxon>
        <taxon>Pezizomycotina</taxon>
        <taxon>Dothideomycetes</taxon>
        <taxon>Dothideomycetidae</taxon>
        <taxon>Dothideales</taxon>
        <taxon>Saccotheciaceae</taxon>
        <taxon>Aureobasidium</taxon>
    </lineage>
</organism>
<dbReference type="AlphaFoldDB" id="A0A4S8X0N9"/>
<dbReference type="Proteomes" id="UP000310687">
    <property type="component" value="Unassembled WGS sequence"/>
</dbReference>
<reference evidence="1 2" key="1">
    <citation type="submission" date="2018-10" db="EMBL/GenBank/DDBJ databases">
        <title>Fifty Aureobasidium pullulans genomes reveal a recombining polyextremotolerant generalist.</title>
        <authorList>
            <person name="Gostincar C."/>
            <person name="Turk M."/>
            <person name="Zajc J."/>
            <person name="Gunde-Cimerman N."/>
        </authorList>
    </citation>
    <scope>NUCLEOTIDE SEQUENCE [LARGE SCALE GENOMIC DNA]</scope>
    <source>
        <strain evidence="1 2">EXF-11013</strain>
    </source>
</reference>
<proteinExistence type="predicted"/>
<protein>
    <submittedName>
        <fullName evidence="1">Uncharacterized protein</fullName>
    </submittedName>
</protein>
<accession>A0A4S8X0N9</accession>
<sequence length="125" mass="13666">MSTNQVSVAAQQAKQDAVAATARVRDGTSSASGPSTAFARQSDVVYINTTVTGSLMGHQTFQDAQNQVIRQELLVVRVPEMADRRVKEIDSVVRVPVPDHLGPWDSPHQAHLVNREGRPFVPEHD</sequence>